<evidence type="ECO:0000256" key="13">
    <source>
        <dbReference type="ARBA" id="ARBA00023027"/>
    </source>
</evidence>
<keyword evidence="8 18" id="KW-0418">Kinase</keyword>
<keyword evidence="10" id="KW-0521">NADP</keyword>
<dbReference type="GO" id="GO:0019674">
    <property type="term" value="P:NAD+ metabolic process"/>
    <property type="evidence" value="ECO:0007669"/>
    <property type="project" value="InterPro"/>
</dbReference>
<keyword evidence="12" id="KW-0809">Transit peptide</keyword>
<keyword evidence="11" id="KW-0112">Calmodulin-binding</keyword>
<evidence type="ECO:0000256" key="16">
    <source>
        <dbReference type="SAM" id="MobiDB-lite"/>
    </source>
</evidence>
<evidence type="ECO:0000313" key="18">
    <source>
        <dbReference type="EMBL" id="PIN22015.1"/>
    </source>
</evidence>
<evidence type="ECO:0000256" key="1">
    <source>
        <dbReference type="ARBA" id="ARBA00004229"/>
    </source>
</evidence>
<evidence type="ECO:0000256" key="14">
    <source>
        <dbReference type="ARBA" id="ARBA00047925"/>
    </source>
</evidence>
<dbReference type="InterPro" id="IPR055214">
    <property type="entry name" value="PTP-NADK"/>
</dbReference>
<dbReference type="EC" id="2.7.1.23" evidence="3"/>
<evidence type="ECO:0000256" key="10">
    <source>
        <dbReference type="ARBA" id="ARBA00022857"/>
    </source>
</evidence>
<feature type="domain" description="DSP-PTPase phosphatase fused to NAD+ Kinase" evidence="17">
    <location>
        <begin position="253"/>
        <end position="412"/>
    </location>
</feature>
<keyword evidence="9" id="KW-0067">ATP-binding</keyword>
<evidence type="ECO:0000256" key="6">
    <source>
        <dbReference type="ARBA" id="ARBA00022679"/>
    </source>
</evidence>
<name>A0A2G9HWX6_9LAMI</name>
<evidence type="ECO:0000256" key="5">
    <source>
        <dbReference type="ARBA" id="ARBA00022640"/>
    </source>
</evidence>
<feature type="region of interest" description="Disordered" evidence="16">
    <location>
        <begin position="392"/>
        <end position="464"/>
    </location>
</feature>
<dbReference type="OrthoDB" id="24581at2759"/>
<comment type="function">
    <text evidence="15">Involved in chlorophyll synthesis and chloroplast protection against oxidative damage.</text>
</comment>
<keyword evidence="13" id="KW-0520">NAD</keyword>
<feature type="compositionally biased region" description="Polar residues" evidence="16">
    <location>
        <begin position="392"/>
        <end position="406"/>
    </location>
</feature>
<dbReference type="HAMAP" id="MF_00361">
    <property type="entry name" value="NAD_kinase"/>
    <property type="match status" value="1"/>
</dbReference>
<keyword evidence="19" id="KW-1185">Reference proteome</keyword>
<dbReference type="Gene3D" id="2.60.200.30">
    <property type="entry name" value="Probable inorganic polyphosphate/atp-NAD kinase, domain 2"/>
    <property type="match status" value="1"/>
</dbReference>
<dbReference type="FunFam" id="2.60.200.30:FF:000004">
    <property type="entry name" value="NAD kinase 2, chloroplastic"/>
    <property type="match status" value="1"/>
</dbReference>
<dbReference type="SUPFAM" id="SSF52799">
    <property type="entry name" value="(Phosphotyrosine protein) phosphatases II"/>
    <property type="match status" value="1"/>
</dbReference>
<evidence type="ECO:0000256" key="4">
    <source>
        <dbReference type="ARBA" id="ARBA00022528"/>
    </source>
</evidence>
<feature type="region of interest" description="Disordered" evidence="16">
    <location>
        <begin position="563"/>
        <end position="588"/>
    </location>
</feature>
<dbReference type="STRING" id="429701.A0A2G9HWX6"/>
<evidence type="ECO:0000256" key="8">
    <source>
        <dbReference type="ARBA" id="ARBA00022777"/>
    </source>
</evidence>
<comment type="caution">
    <text evidence="18">The sequence shown here is derived from an EMBL/GenBank/DDBJ whole genome shotgun (WGS) entry which is preliminary data.</text>
</comment>
<dbReference type="PANTHER" id="PTHR20275">
    <property type="entry name" value="NAD KINASE"/>
    <property type="match status" value="1"/>
</dbReference>
<accession>A0A2G9HWX6</accession>
<comment type="similarity">
    <text evidence="2">Belongs to the NAD kinase family.</text>
</comment>
<evidence type="ECO:0000256" key="12">
    <source>
        <dbReference type="ARBA" id="ARBA00022946"/>
    </source>
</evidence>
<evidence type="ECO:0000256" key="11">
    <source>
        <dbReference type="ARBA" id="ARBA00022860"/>
    </source>
</evidence>
<proteinExistence type="inferred from homology"/>
<evidence type="ECO:0000256" key="7">
    <source>
        <dbReference type="ARBA" id="ARBA00022741"/>
    </source>
</evidence>
<dbReference type="Pfam" id="PF20143">
    <property type="entry name" value="NAD_kinase_C"/>
    <property type="match status" value="1"/>
</dbReference>
<sequence length="1020" mass="113692">MATSSCYFSNNFNCLCPLHMNRAVGTPSFCHQQGCVKISGPGFGSVLQKWKRKRCLGLERRRLRLVVSAQLSSSLSVNIGLDSQSVYSQDSSHLPWVGPLPGDIAEVEAYCRIFRAAERFHNALMDALCNPVTGECSVSYDVPSEDKSLLEDKIVSVLGCMVCLLNKGREDVLLGRSSIMNSFRDLDKTLMDDNLPPLANFRYEMKSYCESLHVALENYLTPGDDRSLNVWRKLQRLKNVCYDSGFSRGDDQPCHTLFANWSPVYLSTLKEEALSENMEVAFWKGSQITEESLKWLLEKGFKTIIDLRAETVKDNFYENVLDEAILSGKIELIKIPIEVGTTPSAEQVAQFAALVSNSDKKPIYVHSKEGRRRTSSMISRWRQYVDRVSSTKRQVSTTDLRGQDTQQVEDSDSSMNFEEGKSSYNGNGSLPQISKSYSSSGALSNQDDPATENQSQGTDGAYNSITTAEDTTVVSVNGRMESTIDFCEYVKPLESQLPPSDIFSRKDMTNFFQNKKISPGTYFTYEQKRLDMLSALQYKYNGTAFKKDANSILSPKEGEIMNGSLGSIKSSSKPQSTTTPSGSYQDQSILFSPSTHLDKANNGVGYDRSKENGSLNTSKDLNKNVVSTMVAGQNRTGVESYLSSDDENLGTLEGNMCASATGVVRVQSRKKAEMFLVRTDGFSCTREKVTESSLAFTHPTTQQQMLLWKSTPKTVLLLKKLGQELMEEAKEAASFLYYQEKMNILVEPEVHDVFARIPGFGFVQTFYNQDTSDLHDRVDLVVCLGGDGVILHASNLFRDAVPPVVSFNLGSLGFLTSHTFDDYKSDLRHVIHGNNTVDGVYITLRMRLRCEIFRNGKAVPGKIFDVLNEIVVDRGSNPYLSKIECYEQDRLITKVQGDGVIVATPTGSTAYSTAAGGSMVHPNVPCMLFTPICPHSLSFRPVILPDSARLELKIPEDARSNAWVSFDGKRRQQLSRGDSVRISMSQHPLPTVNKCDQTGDWFRSLVRCLNWNERLDQKAL</sequence>
<dbReference type="AlphaFoldDB" id="A0A2G9HWX6"/>
<protein>
    <recommendedName>
        <fullName evidence="3">NAD(+) kinase</fullName>
        <ecNumber evidence="3">2.7.1.23</ecNumber>
    </recommendedName>
</protein>
<comment type="subcellular location">
    <subcellularLocation>
        <location evidence="1">Plastid</location>
        <location evidence="1">Chloroplast</location>
    </subcellularLocation>
</comment>
<dbReference type="Pfam" id="PF01513">
    <property type="entry name" value="NAD_kinase"/>
    <property type="match status" value="1"/>
</dbReference>
<keyword evidence="4" id="KW-0150">Chloroplast</keyword>
<feature type="compositionally biased region" description="Low complexity" evidence="16">
    <location>
        <begin position="563"/>
        <end position="583"/>
    </location>
</feature>
<dbReference type="Gene3D" id="3.90.190.10">
    <property type="entry name" value="Protein tyrosine phosphatase superfamily"/>
    <property type="match status" value="1"/>
</dbReference>
<dbReference type="GO" id="GO:0005524">
    <property type="term" value="F:ATP binding"/>
    <property type="evidence" value="ECO:0007669"/>
    <property type="project" value="UniProtKB-KW"/>
</dbReference>
<comment type="catalytic activity">
    <reaction evidence="14">
        <text>NAD(+) + ATP = ADP + NADP(+) + H(+)</text>
        <dbReference type="Rhea" id="RHEA:18629"/>
        <dbReference type="ChEBI" id="CHEBI:15378"/>
        <dbReference type="ChEBI" id="CHEBI:30616"/>
        <dbReference type="ChEBI" id="CHEBI:57540"/>
        <dbReference type="ChEBI" id="CHEBI:58349"/>
        <dbReference type="ChEBI" id="CHEBI:456216"/>
        <dbReference type="EC" id="2.7.1.23"/>
    </reaction>
</comment>
<dbReference type="PANTHER" id="PTHR20275:SF6">
    <property type="entry name" value="NAD KINASE 2, CHLOROPLASTIC"/>
    <property type="match status" value="1"/>
</dbReference>
<evidence type="ECO:0000256" key="15">
    <source>
        <dbReference type="ARBA" id="ARBA00053646"/>
    </source>
</evidence>
<organism evidence="18 19">
    <name type="scientific">Handroanthus impetiginosus</name>
    <dbReference type="NCBI Taxonomy" id="429701"/>
    <lineage>
        <taxon>Eukaryota</taxon>
        <taxon>Viridiplantae</taxon>
        <taxon>Streptophyta</taxon>
        <taxon>Embryophyta</taxon>
        <taxon>Tracheophyta</taxon>
        <taxon>Spermatophyta</taxon>
        <taxon>Magnoliopsida</taxon>
        <taxon>eudicotyledons</taxon>
        <taxon>Gunneridae</taxon>
        <taxon>Pentapetalae</taxon>
        <taxon>asterids</taxon>
        <taxon>lamiids</taxon>
        <taxon>Lamiales</taxon>
        <taxon>Bignoniaceae</taxon>
        <taxon>Crescentiina</taxon>
        <taxon>Tabebuia alliance</taxon>
        <taxon>Handroanthus</taxon>
    </lineage>
</organism>
<dbReference type="GO" id="GO:0006741">
    <property type="term" value="P:NADP+ biosynthetic process"/>
    <property type="evidence" value="ECO:0007669"/>
    <property type="project" value="InterPro"/>
</dbReference>
<dbReference type="SUPFAM" id="SSF111331">
    <property type="entry name" value="NAD kinase/diacylglycerol kinase-like"/>
    <property type="match status" value="1"/>
</dbReference>
<dbReference type="Gene3D" id="3.40.50.10330">
    <property type="entry name" value="Probable inorganic polyphosphate/atp-NAD kinase, domain 1"/>
    <property type="match status" value="1"/>
</dbReference>
<reference evidence="19" key="1">
    <citation type="journal article" date="2018" name="Gigascience">
        <title>Genome assembly of the Pink Ipe (Handroanthus impetiginosus, Bignoniaceae), a highly valued, ecologically keystone Neotropical timber forest tree.</title>
        <authorList>
            <person name="Silva-Junior O.B."/>
            <person name="Grattapaglia D."/>
            <person name="Novaes E."/>
            <person name="Collevatti R.G."/>
        </authorList>
    </citation>
    <scope>NUCLEOTIDE SEQUENCE [LARGE SCALE GENOMIC DNA]</scope>
    <source>
        <strain evidence="19">cv. UFG-1</strain>
    </source>
</reference>
<evidence type="ECO:0000256" key="2">
    <source>
        <dbReference type="ARBA" id="ARBA00010995"/>
    </source>
</evidence>
<evidence type="ECO:0000259" key="17">
    <source>
        <dbReference type="Pfam" id="PF22741"/>
    </source>
</evidence>
<dbReference type="InterPro" id="IPR017438">
    <property type="entry name" value="ATP-NAD_kinase_N"/>
</dbReference>
<keyword evidence="6 18" id="KW-0808">Transferase</keyword>
<dbReference type="InterPro" id="IPR017437">
    <property type="entry name" value="ATP-NAD_kinase_PpnK-typ_C"/>
</dbReference>
<dbReference type="GO" id="GO:0009507">
    <property type="term" value="C:chloroplast"/>
    <property type="evidence" value="ECO:0007669"/>
    <property type="project" value="UniProtKB-SubCell"/>
</dbReference>
<evidence type="ECO:0000256" key="9">
    <source>
        <dbReference type="ARBA" id="ARBA00022840"/>
    </source>
</evidence>
<feature type="region of interest" description="Disordered" evidence="16">
    <location>
        <begin position="600"/>
        <end position="619"/>
    </location>
</feature>
<dbReference type="EMBL" id="NKXS01000840">
    <property type="protein sequence ID" value="PIN22015.1"/>
    <property type="molecule type" value="Genomic_DNA"/>
</dbReference>
<dbReference type="Proteomes" id="UP000231279">
    <property type="component" value="Unassembled WGS sequence"/>
</dbReference>
<evidence type="ECO:0000256" key="3">
    <source>
        <dbReference type="ARBA" id="ARBA00012120"/>
    </source>
</evidence>
<keyword evidence="5" id="KW-0934">Plastid</keyword>
<gene>
    <name evidence="18" type="ORF">CDL12_05277</name>
</gene>
<dbReference type="FunFam" id="3.40.50.10330:FF:000019">
    <property type="entry name" value="NAD kinase 2, chloroplastic"/>
    <property type="match status" value="1"/>
</dbReference>
<evidence type="ECO:0000313" key="19">
    <source>
        <dbReference type="Proteomes" id="UP000231279"/>
    </source>
</evidence>
<feature type="compositionally biased region" description="Polar residues" evidence="16">
    <location>
        <begin position="413"/>
        <end position="464"/>
    </location>
</feature>
<dbReference type="GO" id="GO:0005516">
    <property type="term" value="F:calmodulin binding"/>
    <property type="evidence" value="ECO:0007669"/>
    <property type="project" value="UniProtKB-KW"/>
</dbReference>
<dbReference type="GO" id="GO:0003951">
    <property type="term" value="F:NAD+ kinase activity"/>
    <property type="evidence" value="ECO:0007669"/>
    <property type="project" value="UniProtKB-EC"/>
</dbReference>
<dbReference type="Pfam" id="PF22741">
    <property type="entry name" value="PTP-NADK"/>
    <property type="match status" value="1"/>
</dbReference>
<dbReference type="InterPro" id="IPR002504">
    <property type="entry name" value="NADK"/>
</dbReference>
<keyword evidence="7" id="KW-0547">Nucleotide-binding</keyword>
<dbReference type="InterPro" id="IPR029021">
    <property type="entry name" value="Prot-tyrosine_phosphatase-like"/>
</dbReference>
<dbReference type="InterPro" id="IPR016064">
    <property type="entry name" value="NAD/diacylglycerol_kinase_sf"/>
</dbReference>